<organism evidence="1 2">
    <name type="scientific">Macellibacteroides fermentans</name>
    <dbReference type="NCBI Taxonomy" id="879969"/>
    <lineage>
        <taxon>Bacteria</taxon>
        <taxon>Pseudomonadati</taxon>
        <taxon>Bacteroidota</taxon>
        <taxon>Bacteroidia</taxon>
        <taxon>Bacteroidales</taxon>
        <taxon>Porphyromonadaceae</taxon>
        <taxon>Macellibacteroides</taxon>
    </lineage>
</organism>
<dbReference type="RefSeq" id="WP_179399025.1">
    <property type="nucleotide sequence ID" value="NZ_JACCCY010000002.1"/>
</dbReference>
<evidence type="ECO:0000313" key="2">
    <source>
        <dbReference type="Proteomes" id="UP000574332"/>
    </source>
</evidence>
<dbReference type="AlphaFoldDB" id="A0A8E1ZWJ0"/>
<proteinExistence type="predicted"/>
<comment type="caution">
    <text evidence="1">The sequence shown here is derived from an EMBL/GenBank/DDBJ whole genome shotgun (WGS) entry which is preliminary data.</text>
</comment>
<sequence length="237" mass="27586">MKKALVILIVSFQLIGCSSAKGQKTNTQFSGVYEREESSEKLELKSDGTYTLWNPEITFTPVIEQCDYASTGKWTILADNVIEITSENYYTEQKGFGYDLKKENKLSQDSLYIQVVFPTDFHPVNLNFTFNHKNNKSITTDKTYIVLPKSKYLWNRRTATNQISFNLNADVSGTEIYKGRILFKIFEESIDTEKHNYLTITLPSFDRCFFEFEPFYQDLILIKNKTTIIWQGDTWSK</sequence>
<accession>A0A8E1ZWJ0</accession>
<name>A0A8E1ZWJ0_9PORP</name>
<reference evidence="1 2" key="1">
    <citation type="submission" date="2020-07" db="EMBL/GenBank/DDBJ databases">
        <title>Genomic Encyclopedia of Type Strains, Phase IV (KMG-IV): sequencing the most valuable type-strain genomes for metagenomic binning, comparative biology and taxonomic classification.</title>
        <authorList>
            <person name="Goeker M."/>
        </authorList>
    </citation>
    <scope>NUCLEOTIDE SEQUENCE [LARGE SCALE GENOMIC DNA]</scope>
    <source>
        <strain evidence="1 2">DSM 23697</strain>
    </source>
</reference>
<dbReference type="EMBL" id="JACCCY010000002">
    <property type="protein sequence ID" value="NYI49065.1"/>
    <property type="molecule type" value="Genomic_DNA"/>
</dbReference>
<gene>
    <name evidence="1" type="ORF">F5613_001143</name>
</gene>
<protein>
    <submittedName>
        <fullName evidence="1">Uncharacterized protein</fullName>
    </submittedName>
</protein>
<dbReference type="Proteomes" id="UP000574332">
    <property type="component" value="Unassembled WGS sequence"/>
</dbReference>
<evidence type="ECO:0000313" key="1">
    <source>
        <dbReference type="EMBL" id="NYI49065.1"/>
    </source>
</evidence>
<keyword evidence="2" id="KW-1185">Reference proteome</keyword>